<keyword evidence="8" id="KW-0393">Immunoglobulin domain</keyword>
<feature type="domain" description="Fibronectin type-III" evidence="9">
    <location>
        <begin position="168"/>
        <end position="263"/>
    </location>
</feature>
<evidence type="ECO:0000256" key="3">
    <source>
        <dbReference type="ARBA" id="ARBA00022729"/>
    </source>
</evidence>
<dbReference type="PROSITE" id="PS50853">
    <property type="entry name" value="FN3"/>
    <property type="match status" value="1"/>
</dbReference>
<gene>
    <name evidence="10" type="primary">Dscam_12</name>
    <name evidence="10" type="ORF">CEXT_632251</name>
</gene>
<dbReference type="InterPro" id="IPR056754">
    <property type="entry name" value="DSCAM/DSCAML_C"/>
</dbReference>
<name>A0AAV4UY24_CAEEX</name>
<reference evidence="10 11" key="1">
    <citation type="submission" date="2021-06" db="EMBL/GenBank/DDBJ databases">
        <title>Caerostris extrusa draft genome.</title>
        <authorList>
            <person name="Kono N."/>
            <person name="Arakawa K."/>
        </authorList>
    </citation>
    <scope>NUCLEOTIDE SEQUENCE [LARGE SCALE GENOMIC DNA]</scope>
</reference>
<dbReference type="GO" id="GO:0016020">
    <property type="term" value="C:membrane"/>
    <property type="evidence" value="ECO:0007669"/>
    <property type="project" value="UniProtKB-SubCell"/>
</dbReference>
<organism evidence="10 11">
    <name type="scientific">Caerostris extrusa</name>
    <name type="common">Bark spider</name>
    <name type="synonym">Caerostris bankana</name>
    <dbReference type="NCBI Taxonomy" id="172846"/>
    <lineage>
        <taxon>Eukaryota</taxon>
        <taxon>Metazoa</taxon>
        <taxon>Ecdysozoa</taxon>
        <taxon>Arthropoda</taxon>
        <taxon>Chelicerata</taxon>
        <taxon>Arachnida</taxon>
        <taxon>Araneae</taxon>
        <taxon>Araneomorphae</taxon>
        <taxon>Entelegynae</taxon>
        <taxon>Araneoidea</taxon>
        <taxon>Araneidae</taxon>
        <taxon>Caerostris</taxon>
    </lineage>
</organism>
<dbReference type="InterPro" id="IPR013783">
    <property type="entry name" value="Ig-like_fold"/>
</dbReference>
<dbReference type="Pfam" id="PF25059">
    <property type="entry name" value="FN3_DSCAM-DSCAML_C"/>
    <property type="match status" value="1"/>
</dbReference>
<dbReference type="InterPro" id="IPR036116">
    <property type="entry name" value="FN3_sf"/>
</dbReference>
<dbReference type="CDD" id="cd00063">
    <property type="entry name" value="FN3"/>
    <property type="match status" value="1"/>
</dbReference>
<proteinExistence type="predicted"/>
<keyword evidence="3" id="KW-0732">Signal</keyword>
<evidence type="ECO:0000313" key="10">
    <source>
        <dbReference type="EMBL" id="GIY62653.1"/>
    </source>
</evidence>
<evidence type="ECO:0000256" key="1">
    <source>
        <dbReference type="ARBA" id="ARBA00004167"/>
    </source>
</evidence>
<evidence type="ECO:0000313" key="11">
    <source>
        <dbReference type="Proteomes" id="UP001054945"/>
    </source>
</evidence>
<evidence type="ECO:0000256" key="2">
    <source>
        <dbReference type="ARBA" id="ARBA00022692"/>
    </source>
</evidence>
<dbReference type="EMBL" id="BPLR01013645">
    <property type="protein sequence ID" value="GIY62653.1"/>
    <property type="molecule type" value="Genomic_DNA"/>
</dbReference>
<protein>
    <submittedName>
        <fullName evidence="10">Down syndrome cell adhesion molecule</fullName>
    </submittedName>
</protein>
<evidence type="ECO:0000256" key="5">
    <source>
        <dbReference type="ARBA" id="ARBA00022989"/>
    </source>
</evidence>
<dbReference type="InterPro" id="IPR003961">
    <property type="entry name" value="FN3_dom"/>
</dbReference>
<evidence type="ECO:0000256" key="8">
    <source>
        <dbReference type="ARBA" id="ARBA00023319"/>
    </source>
</evidence>
<keyword evidence="2" id="KW-0812">Transmembrane</keyword>
<keyword evidence="11" id="KW-1185">Reference proteome</keyword>
<dbReference type="Proteomes" id="UP001054945">
    <property type="component" value="Unassembled WGS sequence"/>
</dbReference>
<keyword evidence="6" id="KW-0472">Membrane</keyword>
<evidence type="ECO:0000259" key="9">
    <source>
        <dbReference type="PROSITE" id="PS50853"/>
    </source>
</evidence>
<sequence length="267" mass="29743">MMTGHSKHTYPPVSPNLTIVSATTSSIQLKWPPPEKDSNPIADCIAAFTPSYPYQSFIRLHFCLQSMFYLSIAHQSVLLSSQFSHQTRMIDDWQISCPVYATICSDIICTSRRNMRHGKRDKYPDIRQLTYFKTCTVVPIISFYIVAYNAVGKGKPSEVIAGKTAGTAPNPPKRDALLSLNSTVVSLHLNTWLGGACPVNFFIVQYKANIQREWILVSNNIVPEQKLLTITDLTPGTWYTILMTAHSEAGPTEAEYVFATLTAFGGE</sequence>
<accession>A0AAV4UY24</accession>
<comment type="caution">
    <text evidence="10">The sequence shown here is derived from an EMBL/GenBank/DDBJ whole genome shotgun (WGS) entry which is preliminary data.</text>
</comment>
<keyword evidence="4" id="KW-0130">Cell adhesion</keyword>
<evidence type="ECO:0000256" key="6">
    <source>
        <dbReference type="ARBA" id="ARBA00023136"/>
    </source>
</evidence>
<keyword evidence="5" id="KW-1133">Transmembrane helix</keyword>
<dbReference type="AlphaFoldDB" id="A0AAV4UY24"/>
<keyword evidence="7" id="KW-1015">Disulfide bond</keyword>
<comment type="subcellular location">
    <subcellularLocation>
        <location evidence="1">Membrane</location>
        <topology evidence="1">Single-pass membrane protein</topology>
    </subcellularLocation>
</comment>
<dbReference type="GO" id="GO:0007155">
    <property type="term" value="P:cell adhesion"/>
    <property type="evidence" value="ECO:0007669"/>
    <property type="project" value="UniProtKB-KW"/>
</dbReference>
<evidence type="ECO:0000256" key="7">
    <source>
        <dbReference type="ARBA" id="ARBA00023157"/>
    </source>
</evidence>
<dbReference type="SUPFAM" id="SSF49265">
    <property type="entry name" value="Fibronectin type III"/>
    <property type="match status" value="1"/>
</dbReference>
<dbReference type="Gene3D" id="2.60.40.10">
    <property type="entry name" value="Immunoglobulins"/>
    <property type="match status" value="1"/>
</dbReference>
<evidence type="ECO:0000256" key="4">
    <source>
        <dbReference type="ARBA" id="ARBA00022889"/>
    </source>
</evidence>